<organism evidence="1 2">
    <name type="scientific">Russula earlei</name>
    <dbReference type="NCBI Taxonomy" id="71964"/>
    <lineage>
        <taxon>Eukaryota</taxon>
        <taxon>Fungi</taxon>
        <taxon>Dikarya</taxon>
        <taxon>Basidiomycota</taxon>
        <taxon>Agaricomycotina</taxon>
        <taxon>Agaricomycetes</taxon>
        <taxon>Russulales</taxon>
        <taxon>Russulaceae</taxon>
        <taxon>Russula</taxon>
    </lineage>
</organism>
<reference evidence="1" key="1">
    <citation type="submission" date="2021-03" db="EMBL/GenBank/DDBJ databases">
        <title>Evolutionary priming and transition to the ectomycorrhizal habit in an iconic lineage of mushroom-forming fungi: is preadaptation a requirement?</title>
        <authorList>
            <consortium name="DOE Joint Genome Institute"/>
            <person name="Looney B.P."/>
            <person name="Miyauchi S."/>
            <person name="Morin E."/>
            <person name="Drula E."/>
            <person name="Courty P.E."/>
            <person name="Chicoki N."/>
            <person name="Fauchery L."/>
            <person name="Kohler A."/>
            <person name="Kuo A."/>
            <person name="LaButti K."/>
            <person name="Pangilinan J."/>
            <person name="Lipzen A."/>
            <person name="Riley R."/>
            <person name="Andreopoulos W."/>
            <person name="He G."/>
            <person name="Johnson J."/>
            <person name="Barry K.W."/>
            <person name="Grigoriev I.V."/>
            <person name="Nagy L."/>
            <person name="Hibbett D."/>
            <person name="Henrissat B."/>
            <person name="Matheny P.B."/>
            <person name="Labbe J."/>
            <person name="Martin A.F."/>
        </authorList>
    </citation>
    <scope>NUCLEOTIDE SEQUENCE</scope>
    <source>
        <strain evidence="1">BPL698</strain>
    </source>
</reference>
<name>A0ACC0TTT2_9AGAM</name>
<sequence>MSEIQDVWPVLPLAIRRRLNVSNSWKNIAAVLESEHHHRICEIEFAGIPMSRWERFAAAMQKPFPGLTCLQFCVSKNTVLFLPDSFLGGSAPLLRELWLANCPFQDCRNHFFLPINLSFFPFGIFPTLVTFLPRIWAPPFRSCPDLKTFALLSNPVYIRQVDHLRSHVLSSPLSLFLLSTAFTSTWRTYWPNSRLPFSISTT</sequence>
<gene>
    <name evidence="1" type="ORF">F5148DRAFT_788931</name>
</gene>
<evidence type="ECO:0000313" key="1">
    <source>
        <dbReference type="EMBL" id="KAI9443680.1"/>
    </source>
</evidence>
<keyword evidence="2" id="KW-1185">Reference proteome</keyword>
<proteinExistence type="predicted"/>
<accession>A0ACC0TTT2</accession>
<comment type="caution">
    <text evidence="1">The sequence shown here is derived from an EMBL/GenBank/DDBJ whole genome shotgun (WGS) entry which is preliminary data.</text>
</comment>
<protein>
    <submittedName>
        <fullName evidence="1">Uncharacterized protein</fullName>
    </submittedName>
</protein>
<evidence type="ECO:0000313" key="2">
    <source>
        <dbReference type="Proteomes" id="UP001207468"/>
    </source>
</evidence>
<dbReference type="EMBL" id="JAGFNK010000692">
    <property type="protein sequence ID" value="KAI9443680.1"/>
    <property type="molecule type" value="Genomic_DNA"/>
</dbReference>
<dbReference type="Proteomes" id="UP001207468">
    <property type="component" value="Unassembled WGS sequence"/>
</dbReference>